<dbReference type="AlphaFoldDB" id="A0A093V4H6"/>
<reference evidence="2" key="1">
    <citation type="journal article" date="2014" name="PLoS Genet.">
        <title>Signature Gene Expression Reveals Novel Clues to the Molecular Mechanisms of Dimorphic Transition in Penicillium marneffei.</title>
        <authorList>
            <person name="Yang E."/>
            <person name="Wang G."/>
            <person name="Cai J."/>
            <person name="Woo P.C."/>
            <person name="Lau S.K."/>
            <person name="Yuen K.-Y."/>
            <person name="Chow W.-N."/>
            <person name="Lin X."/>
        </authorList>
    </citation>
    <scope>NUCLEOTIDE SEQUENCE [LARGE SCALE GENOMIC DNA]</scope>
    <source>
        <strain evidence="2">PM1</strain>
    </source>
</reference>
<protein>
    <submittedName>
        <fullName evidence="2">Uncharacterized protein</fullName>
    </submittedName>
</protein>
<proteinExistence type="predicted"/>
<feature type="region of interest" description="Disordered" evidence="1">
    <location>
        <begin position="218"/>
        <end position="239"/>
    </location>
</feature>
<accession>A0A093V4H6</accession>
<name>A0A093V4H6_TALMA</name>
<evidence type="ECO:0000256" key="1">
    <source>
        <dbReference type="SAM" id="MobiDB-lite"/>
    </source>
</evidence>
<evidence type="ECO:0000313" key="2">
    <source>
        <dbReference type="EMBL" id="KFX41646.1"/>
    </source>
</evidence>
<gene>
    <name evidence="2" type="ORF">GQ26_0560300</name>
</gene>
<sequence>MVIEDSIHSAGNALPAQSLRLQVYVAWVDVWVSSSKTQTASSSRAEDAVSLRPEDVFAHQLEDSADLELEDPIEIPSLSTNEMADYFQEENLPYLLNQDIIKTVIHAFRQQLLHRRIKVGGALPPSCPETDVFSEKYDPRVECKCEGDTRANKETMTDLSLWQDSECQAIRNTVKAAQTVINRKSEYKSQGIFTNQGLIDAVIELFLSSSNLQQVPDTCQGSGTTHPIPEVKAPDRRPSLTGDSDLNVHDSLFPTTEKIKLFTDAKYFLAMACGGSLVDEGVLRAIADAGNDVLIGDYCDAVDEETITILQKNGAAAVAFLKLCTLADIVTSVQFDNLVASLIQFRVLGYYRDHGRTNLASGFYGSDINRLPGHRYIDLGIWVGMMSASLATGKAITEEKHLRLATVCTLLNDLVDLRSDTMRKQRENPILRGVRGCLCNYLDSCISRCLTLACEVLESDRLSGMVVLGFCNWTVMASHHKVYELVNGVQEVKHYPTCTYALTEEETNYSNLLKALEPYGTLEKDGPHVYMKRATMDQLYAINRSKPDTHFAWMADITRSLLRPQTLRKIVDVVHFEWSGDVGDREFCP</sequence>
<comment type="caution">
    <text evidence="2">The sequence shown here is derived from an EMBL/GenBank/DDBJ whole genome shotgun (WGS) entry which is preliminary data.</text>
</comment>
<dbReference type="EMBL" id="JPOX01000056">
    <property type="protein sequence ID" value="KFX41646.1"/>
    <property type="molecule type" value="Genomic_DNA"/>
</dbReference>
<dbReference type="eggNOG" id="ENOG502RNSK">
    <property type="taxonomic scope" value="Eukaryota"/>
</dbReference>
<organism evidence="2">
    <name type="scientific">Talaromyces marneffei PM1</name>
    <dbReference type="NCBI Taxonomy" id="1077442"/>
    <lineage>
        <taxon>Eukaryota</taxon>
        <taxon>Fungi</taxon>
        <taxon>Dikarya</taxon>
        <taxon>Ascomycota</taxon>
        <taxon>Pezizomycotina</taxon>
        <taxon>Eurotiomycetes</taxon>
        <taxon>Eurotiomycetidae</taxon>
        <taxon>Eurotiales</taxon>
        <taxon>Trichocomaceae</taxon>
        <taxon>Talaromyces</taxon>
        <taxon>Talaromyces sect. Talaromyces</taxon>
    </lineage>
</organism>
<dbReference type="HOGENOM" id="CLU_034488_0_0_1"/>